<sequence>MISNRSKITTAVLLASLVALASCGNTIRGVGRDTASAVGATKSAAHSVAKAAN</sequence>
<comment type="caution">
    <text evidence="2">The sequence shown here is derived from an EMBL/GenBank/DDBJ whole genome shotgun (WGS) entry which is preliminary data.</text>
</comment>
<evidence type="ECO:0000256" key="1">
    <source>
        <dbReference type="SAM" id="SignalP"/>
    </source>
</evidence>
<feature type="chain" id="PRO_5045139131" evidence="1">
    <location>
        <begin position="22"/>
        <end position="53"/>
    </location>
</feature>
<evidence type="ECO:0000313" key="2">
    <source>
        <dbReference type="EMBL" id="MET3612302.1"/>
    </source>
</evidence>
<reference evidence="2 3" key="1">
    <citation type="submission" date="2024-06" db="EMBL/GenBank/DDBJ databases">
        <title>Genomic Encyclopedia of Type Strains, Phase IV (KMG-IV): sequencing the most valuable type-strain genomes for metagenomic binning, comparative biology and taxonomic classification.</title>
        <authorList>
            <person name="Goeker M."/>
        </authorList>
    </citation>
    <scope>NUCLEOTIDE SEQUENCE [LARGE SCALE GENOMIC DNA]</scope>
    <source>
        <strain evidence="2 3">DSM 29780</strain>
    </source>
</reference>
<proteinExistence type="predicted"/>
<dbReference type="Proteomes" id="UP001549047">
    <property type="component" value="Unassembled WGS sequence"/>
</dbReference>
<gene>
    <name evidence="2" type="ORF">ABID16_000607</name>
</gene>
<dbReference type="RefSeq" id="WP_354554872.1">
    <property type="nucleotide sequence ID" value="NZ_JBEPMB010000001.1"/>
</dbReference>
<name>A0ABV2IUY4_9HYPH</name>
<organism evidence="2 3">
    <name type="scientific">Rhizobium aquaticum</name>
    <dbReference type="NCBI Taxonomy" id="1549636"/>
    <lineage>
        <taxon>Bacteria</taxon>
        <taxon>Pseudomonadati</taxon>
        <taxon>Pseudomonadota</taxon>
        <taxon>Alphaproteobacteria</taxon>
        <taxon>Hyphomicrobiales</taxon>
        <taxon>Rhizobiaceae</taxon>
        <taxon>Rhizobium/Agrobacterium group</taxon>
        <taxon>Rhizobium</taxon>
    </lineage>
</organism>
<keyword evidence="3" id="KW-1185">Reference proteome</keyword>
<dbReference type="EMBL" id="JBEPMB010000001">
    <property type="protein sequence ID" value="MET3612302.1"/>
    <property type="molecule type" value="Genomic_DNA"/>
</dbReference>
<feature type="signal peptide" evidence="1">
    <location>
        <begin position="1"/>
        <end position="21"/>
    </location>
</feature>
<dbReference type="PROSITE" id="PS51257">
    <property type="entry name" value="PROKAR_LIPOPROTEIN"/>
    <property type="match status" value="1"/>
</dbReference>
<protein>
    <submittedName>
        <fullName evidence="2">Small secreted protein</fullName>
    </submittedName>
</protein>
<accession>A0ABV2IUY4</accession>
<keyword evidence="1" id="KW-0732">Signal</keyword>
<evidence type="ECO:0000313" key="3">
    <source>
        <dbReference type="Proteomes" id="UP001549047"/>
    </source>
</evidence>